<dbReference type="STRING" id="796620.VIBC2010_17764"/>
<protein>
    <submittedName>
        <fullName evidence="2">HD domain-containing protein</fullName>
    </submittedName>
</protein>
<comment type="caution">
    <text evidence="2">The sequence shown here is derived from an EMBL/GenBank/DDBJ whole genome shotgun (WGS) entry which is preliminary data.</text>
</comment>
<accession>E3BHB2</accession>
<dbReference type="InterPro" id="IPR006674">
    <property type="entry name" value="HD_domain"/>
</dbReference>
<keyword evidence="3" id="KW-1185">Reference proteome</keyword>
<evidence type="ECO:0000313" key="2">
    <source>
        <dbReference type="EMBL" id="EFP97560.1"/>
    </source>
</evidence>
<reference evidence="2 3" key="1">
    <citation type="journal article" date="2012" name="Int. J. Syst. Evol. Microbiol.">
        <title>Vibrio caribbeanicus sp. nov., isolated from the marine sponge Scleritoderma cyanea.</title>
        <authorList>
            <person name="Hoffmann M."/>
            <person name="Monday S.R."/>
            <person name="Allard M.W."/>
            <person name="Strain E.A."/>
            <person name="Whittaker P."/>
            <person name="Naum M."/>
            <person name="McCarthy P.J."/>
            <person name="Lopez J.V."/>
            <person name="Fischer M."/>
            <person name="Brown E.W."/>
        </authorList>
    </citation>
    <scope>NUCLEOTIDE SEQUENCE [LARGE SCALE GENOMIC DNA]</scope>
    <source>
        <strain evidence="2 3">ATCC BAA-2122</strain>
    </source>
</reference>
<dbReference type="Pfam" id="PF01966">
    <property type="entry name" value="HD"/>
    <property type="match status" value="1"/>
</dbReference>
<proteinExistence type="predicted"/>
<dbReference type="SMART" id="SM00471">
    <property type="entry name" value="HDc"/>
    <property type="match status" value="1"/>
</dbReference>
<name>E3BHB2_9VIBR</name>
<organism evidence="2 3">
    <name type="scientific">Vibrio caribbeanicus ATCC BAA-2122</name>
    <dbReference type="NCBI Taxonomy" id="796620"/>
    <lineage>
        <taxon>Bacteria</taxon>
        <taxon>Pseudomonadati</taxon>
        <taxon>Pseudomonadota</taxon>
        <taxon>Gammaproteobacteria</taxon>
        <taxon>Vibrionales</taxon>
        <taxon>Vibrionaceae</taxon>
        <taxon>Vibrio</taxon>
    </lineage>
</organism>
<gene>
    <name evidence="2" type="ORF">VIBC2010_17764</name>
</gene>
<dbReference type="OrthoDB" id="9803619at2"/>
<dbReference type="InterPro" id="IPR050135">
    <property type="entry name" value="dGTPase-like"/>
</dbReference>
<dbReference type="Proteomes" id="UP000002943">
    <property type="component" value="Unassembled WGS sequence"/>
</dbReference>
<dbReference type="GO" id="GO:0008832">
    <property type="term" value="F:dGTPase activity"/>
    <property type="evidence" value="ECO:0007669"/>
    <property type="project" value="TreeGrafter"/>
</dbReference>
<feature type="domain" description="HD/PDEase" evidence="1">
    <location>
        <begin position="53"/>
        <end position="241"/>
    </location>
</feature>
<dbReference type="RefSeq" id="WP_009600367.1">
    <property type="nucleotide sequence ID" value="NZ_AEIU01000055.1"/>
</dbReference>
<evidence type="ECO:0000313" key="3">
    <source>
        <dbReference type="Proteomes" id="UP000002943"/>
    </source>
</evidence>
<dbReference type="eggNOG" id="COG1078">
    <property type="taxonomic scope" value="Bacteria"/>
</dbReference>
<dbReference type="SUPFAM" id="SSF109604">
    <property type="entry name" value="HD-domain/PDEase-like"/>
    <property type="match status" value="1"/>
</dbReference>
<sequence length="512" mass="58977">MSFEPKLTGKILDPIHGIIRLTEIEIAFIDNPLFQRLRNIKQNTFLYKVFPSAMHSRFEHSLGVMHLSYEILNNMGMNSHRYKKKYKDDLIYTGITKLPDSVIQELRLAALLHDIGHGPMSHQFDSFMCSKEDFKKFFGDDYPQILELIKDGGNVEHEHISLLFIKAIFDSLKDEYKKEINIDNVLAIIEKDFKSDEVCLDIKTKAETLSILPLLTSIISSCPIDADRMDYLLRDSYFSGVKCGIYDHNRLFMSMVPVQCDGAIYLAYKESGLDSIVEFINSRANLFGQVYYHKTNRSFSCMLSKVCSLAKEASQDTSLFKFLPPSGTEKKSYLEQISDFYKKNSDDYFLNAHLVKAIEGNDVAEKVINDIVHRKPWRKVYESKLFLENENITDVINRDIVKQLELTISEMIERQGIDGTRFAIDIMTDNAFKDISKTEIKLLKKQLDGKYSITAFKDSNEQLSRYQSIKCFIRIFVHHSVSGCFDGDLVSKIENWKGDFLGKNELIKSISD</sequence>
<dbReference type="EMBL" id="AEIU01000055">
    <property type="protein sequence ID" value="EFP97560.1"/>
    <property type="molecule type" value="Genomic_DNA"/>
</dbReference>
<dbReference type="AlphaFoldDB" id="E3BHB2"/>
<dbReference type="PANTHER" id="PTHR11373:SF4">
    <property type="entry name" value="DEOXYNUCLEOSIDE TRIPHOSPHATE TRIPHOSPHOHYDROLASE SAMHD1"/>
    <property type="match status" value="1"/>
</dbReference>
<dbReference type="InterPro" id="IPR003607">
    <property type="entry name" value="HD/PDEase_dom"/>
</dbReference>
<dbReference type="PANTHER" id="PTHR11373">
    <property type="entry name" value="DEOXYNUCLEOSIDE TRIPHOSPHATE TRIPHOSPHOHYDROLASE"/>
    <property type="match status" value="1"/>
</dbReference>
<evidence type="ECO:0000259" key="1">
    <source>
        <dbReference type="SMART" id="SM00471"/>
    </source>
</evidence>
<dbReference type="Gene3D" id="1.10.3210.10">
    <property type="entry name" value="Hypothetical protein af1432"/>
    <property type="match status" value="1"/>
</dbReference>
<dbReference type="GO" id="GO:0006203">
    <property type="term" value="P:dGTP catabolic process"/>
    <property type="evidence" value="ECO:0007669"/>
    <property type="project" value="TreeGrafter"/>
</dbReference>
<dbReference type="CDD" id="cd00077">
    <property type="entry name" value="HDc"/>
    <property type="match status" value="1"/>
</dbReference>